<organism evidence="5">
    <name type="scientific">marine metagenome</name>
    <dbReference type="NCBI Taxonomy" id="408172"/>
    <lineage>
        <taxon>unclassified sequences</taxon>
        <taxon>metagenomes</taxon>
        <taxon>ecological metagenomes</taxon>
    </lineage>
</organism>
<evidence type="ECO:0000256" key="3">
    <source>
        <dbReference type="ARBA" id="ARBA00023004"/>
    </source>
</evidence>
<dbReference type="PROSITE" id="PS51007">
    <property type="entry name" value="CYTC"/>
    <property type="match status" value="1"/>
</dbReference>
<name>A0A381R1G1_9ZZZZ</name>
<keyword evidence="2" id="KW-0479">Metal-binding</keyword>
<dbReference type="Pfam" id="PF13442">
    <property type="entry name" value="Cytochrome_CBB3"/>
    <property type="match status" value="1"/>
</dbReference>
<dbReference type="InterPro" id="IPR036909">
    <property type="entry name" value="Cyt_c-like_dom_sf"/>
</dbReference>
<proteinExistence type="predicted"/>
<dbReference type="GO" id="GO:0046872">
    <property type="term" value="F:metal ion binding"/>
    <property type="evidence" value="ECO:0007669"/>
    <property type="project" value="UniProtKB-KW"/>
</dbReference>
<sequence length="128" mass="14492">VIAIFSLFYSFYIYTDGTEAPHIELMDEEGRYGQVLYQEYNCTACHQFYGLGGYMGPDLTNVISNRGEAVARVFLSAGSIGMPNFGFNEDQVSALIAYLKFVDKTGTYPPKIYEMEWYGMVTQEDDPK</sequence>
<dbReference type="AlphaFoldDB" id="A0A381R1G1"/>
<feature type="domain" description="Cytochrome c" evidence="4">
    <location>
        <begin position="28"/>
        <end position="103"/>
    </location>
</feature>
<dbReference type="EMBL" id="UINC01001562">
    <property type="protein sequence ID" value="SUZ83697.1"/>
    <property type="molecule type" value="Genomic_DNA"/>
</dbReference>
<reference evidence="5" key="1">
    <citation type="submission" date="2018-05" db="EMBL/GenBank/DDBJ databases">
        <authorList>
            <person name="Lanie J.A."/>
            <person name="Ng W.-L."/>
            <person name="Kazmierczak K.M."/>
            <person name="Andrzejewski T.M."/>
            <person name="Davidsen T.M."/>
            <person name="Wayne K.J."/>
            <person name="Tettelin H."/>
            <person name="Glass J.I."/>
            <person name="Rusch D."/>
            <person name="Podicherti R."/>
            <person name="Tsui H.-C.T."/>
            <person name="Winkler M.E."/>
        </authorList>
    </citation>
    <scope>NUCLEOTIDE SEQUENCE</scope>
</reference>
<keyword evidence="3" id="KW-0408">Iron</keyword>
<dbReference type="InterPro" id="IPR009056">
    <property type="entry name" value="Cyt_c-like_dom"/>
</dbReference>
<gene>
    <name evidence="5" type="ORF">METZ01_LOCUS36551</name>
</gene>
<feature type="non-terminal residue" evidence="5">
    <location>
        <position position="1"/>
    </location>
</feature>
<evidence type="ECO:0000256" key="2">
    <source>
        <dbReference type="ARBA" id="ARBA00022723"/>
    </source>
</evidence>
<evidence type="ECO:0000259" key="4">
    <source>
        <dbReference type="PROSITE" id="PS51007"/>
    </source>
</evidence>
<accession>A0A381R1G1</accession>
<dbReference type="Gene3D" id="1.10.760.10">
    <property type="entry name" value="Cytochrome c-like domain"/>
    <property type="match status" value="1"/>
</dbReference>
<keyword evidence="1" id="KW-0349">Heme</keyword>
<evidence type="ECO:0000256" key="1">
    <source>
        <dbReference type="ARBA" id="ARBA00022617"/>
    </source>
</evidence>
<dbReference type="GO" id="GO:0009055">
    <property type="term" value="F:electron transfer activity"/>
    <property type="evidence" value="ECO:0007669"/>
    <property type="project" value="InterPro"/>
</dbReference>
<dbReference type="GO" id="GO:0020037">
    <property type="term" value="F:heme binding"/>
    <property type="evidence" value="ECO:0007669"/>
    <property type="project" value="InterPro"/>
</dbReference>
<dbReference type="SUPFAM" id="SSF46626">
    <property type="entry name" value="Cytochrome c"/>
    <property type="match status" value="1"/>
</dbReference>
<protein>
    <recommendedName>
        <fullName evidence="4">Cytochrome c domain-containing protein</fullName>
    </recommendedName>
</protein>
<evidence type="ECO:0000313" key="5">
    <source>
        <dbReference type="EMBL" id="SUZ83697.1"/>
    </source>
</evidence>